<dbReference type="InterPro" id="IPR011992">
    <property type="entry name" value="EF-hand-dom_pair"/>
</dbReference>
<feature type="compositionally biased region" description="Low complexity" evidence="4">
    <location>
        <begin position="85"/>
        <end position="95"/>
    </location>
</feature>
<reference evidence="6" key="1">
    <citation type="submission" date="2021-01" db="EMBL/GenBank/DDBJ databases">
        <authorList>
            <person name="Corre E."/>
            <person name="Pelletier E."/>
            <person name="Niang G."/>
            <person name="Scheremetjew M."/>
            <person name="Finn R."/>
            <person name="Kale V."/>
            <person name="Holt S."/>
            <person name="Cochrane G."/>
            <person name="Meng A."/>
            <person name="Brown T."/>
            <person name="Cohen L."/>
        </authorList>
    </citation>
    <scope>NUCLEOTIDE SEQUENCE</scope>
    <source>
        <strain evidence="6">OF101</strain>
    </source>
</reference>
<feature type="region of interest" description="Disordered" evidence="4">
    <location>
        <begin position="255"/>
        <end position="282"/>
    </location>
</feature>
<dbReference type="PANTHER" id="PTHR10891">
    <property type="entry name" value="EF-HAND CALCIUM-BINDING DOMAIN CONTAINING PROTEIN"/>
    <property type="match status" value="1"/>
</dbReference>
<organism evidence="6">
    <name type="scientific">Alexandrium catenella</name>
    <name type="common">Red tide dinoflagellate</name>
    <name type="synonym">Gonyaulax catenella</name>
    <dbReference type="NCBI Taxonomy" id="2925"/>
    <lineage>
        <taxon>Eukaryota</taxon>
        <taxon>Sar</taxon>
        <taxon>Alveolata</taxon>
        <taxon>Dinophyceae</taxon>
        <taxon>Gonyaulacales</taxon>
        <taxon>Pyrocystaceae</taxon>
        <taxon>Alexandrium</taxon>
    </lineage>
</organism>
<feature type="domain" description="EF-hand" evidence="5">
    <location>
        <begin position="555"/>
        <end position="590"/>
    </location>
</feature>
<dbReference type="Gene3D" id="1.10.238.10">
    <property type="entry name" value="EF-hand"/>
    <property type="match status" value="2"/>
</dbReference>
<feature type="compositionally biased region" description="Pro residues" evidence="4">
    <location>
        <begin position="426"/>
        <end position="435"/>
    </location>
</feature>
<feature type="compositionally biased region" description="Low complexity" evidence="4">
    <location>
        <begin position="391"/>
        <end position="406"/>
    </location>
</feature>
<dbReference type="EMBL" id="HBGE01117218">
    <property type="protein sequence ID" value="CAD9193118.1"/>
    <property type="molecule type" value="Transcribed_RNA"/>
</dbReference>
<feature type="region of interest" description="Disordered" evidence="4">
    <location>
        <begin position="22"/>
        <end position="217"/>
    </location>
</feature>
<dbReference type="PROSITE" id="PS00018">
    <property type="entry name" value="EF_HAND_1"/>
    <property type="match status" value="3"/>
</dbReference>
<accession>A0A7S1WXR0</accession>
<evidence type="ECO:0000313" key="6">
    <source>
        <dbReference type="EMBL" id="CAD9193118.1"/>
    </source>
</evidence>
<feature type="domain" description="EF-hand" evidence="5">
    <location>
        <begin position="596"/>
        <end position="631"/>
    </location>
</feature>
<proteinExistence type="predicted"/>
<keyword evidence="2" id="KW-0677">Repeat</keyword>
<dbReference type="GO" id="GO:0005509">
    <property type="term" value="F:calcium ion binding"/>
    <property type="evidence" value="ECO:0007669"/>
    <property type="project" value="InterPro"/>
</dbReference>
<dbReference type="Pfam" id="PF13202">
    <property type="entry name" value="EF-hand_5"/>
    <property type="match status" value="1"/>
</dbReference>
<evidence type="ECO:0000256" key="4">
    <source>
        <dbReference type="SAM" id="MobiDB-lite"/>
    </source>
</evidence>
<dbReference type="InterPro" id="IPR002048">
    <property type="entry name" value="EF_hand_dom"/>
</dbReference>
<evidence type="ECO:0000256" key="1">
    <source>
        <dbReference type="ARBA" id="ARBA00022723"/>
    </source>
</evidence>
<feature type="region of interest" description="Disordered" evidence="4">
    <location>
        <begin position="303"/>
        <end position="438"/>
    </location>
</feature>
<feature type="compositionally biased region" description="Basic and acidic residues" evidence="4">
    <location>
        <begin position="255"/>
        <end position="268"/>
    </location>
</feature>
<feature type="compositionally biased region" description="Basic and acidic residues" evidence="4">
    <location>
        <begin position="335"/>
        <end position="350"/>
    </location>
</feature>
<feature type="compositionally biased region" description="Polar residues" evidence="4">
    <location>
        <begin position="50"/>
        <end position="61"/>
    </location>
</feature>
<protein>
    <recommendedName>
        <fullName evidence="5">EF-hand domain-containing protein</fullName>
    </recommendedName>
</protein>
<gene>
    <name evidence="6" type="ORF">ACAT0790_LOCUS69895</name>
</gene>
<evidence type="ECO:0000256" key="3">
    <source>
        <dbReference type="ARBA" id="ARBA00022837"/>
    </source>
</evidence>
<name>A0A7S1WXR0_ALECA</name>
<feature type="compositionally biased region" description="Basic residues" evidence="4">
    <location>
        <begin position="168"/>
        <end position="179"/>
    </location>
</feature>
<dbReference type="InterPro" id="IPR039647">
    <property type="entry name" value="EF_hand_pair_protein_CML-like"/>
</dbReference>
<dbReference type="SMART" id="SM00054">
    <property type="entry name" value="EFh"/>
    <property type="match status" value="3"/>
</dbReference>
<dbReference type="SUPFAM" id="SSF47473">
    <property type="entry name" value="EF-hand"/>
    <property type="match status" value="1"/>
</dbReference>
<feature type="domain" description="EF-hand" evidence="5">
    <location>
        <begin position="496"/>
        <end position="531"/>
    </location>
</feature>
<keyword evidence="1" id="KW-0479">Metal-binding</keyword>
<feature type="compositionally biased region" description="Low complexity" evidence="4">
    <location>
        <begin position="140"/>
        <end position="153"/>
    </location>
</feature>
<sequence>MQAEVYKAMSKKCSVAPALRDVAAESEGNPPKRPASASARCSPSRRELINGTTSRPSSGQESARRKRGHSATGGRRQEPPQLEVSSPSSSGGSPSQCKQAALGRASSRLSLMSVEDPCQSEASSPASSGGSPSQRKQGALSRASSKSSLLSLSGHGTQAPAVEEKSPRKMRARSPKRVSPRPQSAGPLRRTKSGGPAMLRHSQQLPESPAETMPAQQPSGVALVQAPLAEERARLRVRAQCSFEELLEEVAAEAQEKQQICRDVRKSPTADSRLGETPSDGDVWLVPSFVAERAKPLEELRAMLSKSPPAGSAAALLKGSEKTTRLRLGRQMSLPDEKKKSGGTRTEPEVQRPGLRRAATTSSLGSRAASPSRASLGSRPESPISRVSSKASVARPSLVSRSSSKQLSRKSTKQHVTFDEDLEMDTPPPPPPRPPSDLVQLAKSFGMPFNVAKRASDVFRMFFKEQKETRPDFDVLRDGQLTPEQFRTVFGPVRENRGQTSEEALIQADADGNGAVDFKEFAFWFYCGGFSEGVLLSREERKVRDFARMLNITVDEVDRYKRHFEKCDLDGNGWIDYNEFAKLVTDLLKVPNGMQLDGKRLQHFWREADKDGSGTIDFEEFVFFYRKHFSESAAGSCPFESYYSGIRPVMFSTSAAA</sequence>
<feature type="compositionally biased region" description="Low complexity" evidence="4">
    <location>
        <begin position="122"/>
        <end position="133"/>
    </location>
</feature>
<dbReference type="PROSITE" id="PS50222">
    <property type="entry name" value="EF_HAND_2"/>
    <property type="match status" value="3"/>
</dbReference>
<evidence type="ECO:0000259" key="5">
    <source>
        <dbReference type="PROSITE" id="PS50222"/>
    </source>
</evidence>
<dbReference type="Pfam" id="PF13499">
    <property type="entry name" value="EF-hand_7"/>
    <property type="match status" value="1"/>
</dbReference>
<dbReference type="InterPro" id="IPR018247">
    <property type="entry name" value="EF_Hand_1_Ca_BS"/>
</dbReference>
<dbReference type="CDD" id="cd00051">
    <property type="entry name" value="EFh"/>
    <property type="match status" value="2"/>
</dbReference>
<evidence type="ECO:0000256" key="2">
    <source>
        <dbReference type="ARBA" id="ARBA00022737"/>
    </source>
</evidence>
<keyword evidence="3" id="KW-0106">Calcium</keyword>
<dbReference type="AlphaFoldDB" id="A0A7S1WXR0"/>